<evidence type="ECO:0000256" key="6">
    <source>
        <dbReference type="ARBA" id="ARBA00035285"/>
    </source>
</evidence>
<keyword evidence="3 7" id="KW-0694">RNA-binding</keyword>
<dbReference type="EMBL" id="KJ201907">
    <property type="protein sequence ID" value="AHY04328.1"/>
    <property type="molecule type" value="Genomic_DNA"/>
</dbReference>
<dbReference type="NCBIfam" id="TIGR01044">
    <property type="entry name" value="rplV_bact"/>
    <property type="match status" value="1"/>
</dbReference>
<comment type="function">
    <text evidence="7 9">The globular domain of the protein is located near the polypeptide exit tunnel on the outside of the subunit, while an extended beta-hairpin is found that lines the wall of the exit tunnel in the center of the 70S ribosome.</text>
</comment>
<gene>
    <name evidence="7 10" type="primary">rpl22</name>
    <name evidence="10" type="ORF">ChtoCp_00038</name>
</gene>
<dbReference type="PANTHER" id="PTHR13501">
    <property type="entry name" value="CHLOROPLAST 50S RIBOSOMAL PROTEIN L22-RELATED"/>
    <property type="match status" value="1"/>
</dbReference>
<evidence type="ECO:0000256" key="2">
    <source>
        <dbReference type="ARBA" id="ARBA00022730"/>
    </source>
</evidence>
<dbReference type="PANTHER" id="PTHR13501:SF8">
    <property type="entry name" value="LARGE RIBOSOMAL SUBUNIT PROTEIN UL22M"/>
    <property type="match status" value="1"/>
</dbReference>
<evidence type="ECO:0000256" key="4">
    <source>
        <dbReference type="ARBA" id="ARBA00022980"/>
    </source>
</evidence>
<evidence type="ECO:0000256" key="7">
    <source>
        <dbReference type="HAMAP-Rule" id="MF_01331"/>
    </source>
</evidence>
<evidence type="ECO:0000256" key="3">
    <source>
        <dbReference type="ARBA" id="ARBA00022884"/>
    </source>
</evidence>
<dbReference type="GO" id="GO:0009507">
    <property type="term" value="C:chloroplast"/>
    <property type="evidence" value="ECO:0007669"/>
    <property type="project" value="UniProtKB-SubCell"/>
</dbReference>
<dbReference type="SUPFAM" id="SSF54843">
    <property type="entry name" value="Ribosomal protein L22"/>
    <property type="match status" value="1"/>
</dbReference>
<keyword evidence="5 7" id="KW-0687">Ribonucleoprotein</keyword>
<dbReference type="AlphaFoldDB" id="A0A075DVN8"/>
<dbReference type="PROSITE" id="PS00464">
    <property type="entry name" value="RIBOSOMAL_L22"/>
    <property type="match status" value="1"/>
</dbReference>
<dbReference type="GO" id="GO:0003735">
    <property type="term" value="F:structural constituent of ribosome"/>
    <property type="evidence" value="ECO:0007669"/>
    <property type="project" value="InterPro"/>
</dbReference>
<dbReference type="GO" id="GO:0006412">
    <property type="term" value="P:translation"/>
    <property type="evidence" value="ECO:0007669"/>
    <property type="project" value="UniProtKB-UniRule"/>
</dbReference>
<comment type="subunit">
    <text evidence="7">Part of the 50S ribosomal subunit.</text>
</comment>
<dbReference type="GO" id="GO:0015934">
    <property type="term" value="C:large ribosomal subunit"/>
    <property type="evidence" value="ECO:0007669"/>
    <property type="project" value="InterPro"/>
</dbReference>
<comment type="subcellular location">
    <subcellularLocation>
        <location evidence="7 9">Plastid</location>
        <location evidence="7 9">Chloroplast</location>
    </subcellularLocation>
</comment>
<accession>A0A075DVN8</accession>
<dbReference type="Pfam" id="PF00237">
    <property type="entry name" value="Ribosomal_L22"/>
    <property type="match status" value="1"/>
</dbReference>
<proteinExistence type="inferred from homology"/>
<name>A0A075DVN8_9EUKA</name>
<keyword evidence="10" id="KW-0934">Plastid</keyword>
<keyword evidence="2 7" id="KW-0699">rRNA-binding</keyword>
<reference evidence="10" key="2">
    <citation type="submission" date="2016-02" db="EMBL/GenBank/DDBJ databases">
        <authorList>
            <person name="Wen L."/>
            <person name="He K."/>
            <person name="Yang H."/>
        </authorList>
    </citation>
    <scope>NUCLEOTIDE SEQUENCE</scope>
    <source>
        <strain evidence="10">CCMP291</strain>
    </source>
</reference>
<keyword evidence="4 7" id="KW-0689">Ribosomal protein</keyword>
<keyword evidence="10" id="KW-0150">Chloroplast</keyword>
<evidence type="ECO:0000256" key="5">
    <source>
        <dbReference type="ARBA" id="ARBA00023274"/>
    </source>
</evidence>
<dbReference type="InterPro" id="IPR005727">
    <property type="entry name" value="Ribosomal_uL22_bac/chlpt-type"/>
</dbReference>
<geneLocation type="chloroplast" evidence="10"/>
<dbReference type="InterPro" id="IPR047867">
    <property type="entry name" value="Ribosomal_uL22_bac/org-type"/>
</dbReference>
<dbReference type="InterPro" id="IPR036394">
    <property type="entry name" value="Ribosomal_uL22_sf"/>
</dbReference>
<evidence type="ECO:0000256" key="8">
    <source>
        <dbReference type="RuleBase" id="RU004005"/>
    </source>
</evidence>
<sequence length="117" mass="13203">MVKTILQKNEVRAVSKYVRMSPSKIRRVLRQIQGKSYSEALLLLEFMPYTSCAPIIKVLRSATANARNNLGFNESELTVKSAFADKGPTMKRFRPRAQGRAYKILKGTSHITIVMAN</sequence>
<dbReference type="InterPro" id="IPR001063">
    <property type="entry name" value="Ribosomal_uL22"/>
</dbReference>
<dbReference type="InterPro" id="IPR018260">
    <property type="entry name" value="Ribosomal_uL22_CS"/>
</dbReference>
<organism evidence="10">
    <name type="scientific">Chrysochromulina tobinii</name>
    <dbReference type="NCBI Taxonomy" id="1460289"/>
    <lineage>
        <taxon>Eukaryota</taxon>
        <taxon>Haptista</taxon>
        <taxon>Haptophyta</taxon>
        <taxon>Prymnesiophyceae</taxon>
        <taxon>Prymnesiales</taxon>
        <taxon>Chrysochromulinaceae</taxon>
        <taxon>Chrysochromulina</taxon>
    </lineage>
</organism>
<dbReference type="Gene3D" id="3.90.470.10">
    <property type="entry name" value="Ribosomal protein L22/L17"/>
    <property type="match status" value="1"/>
</dbReference>
<reference evidence="10" key="1">
    <citation type="journal article" date="2014" name="BMC Genomics">
        <title>The mitochondrial and chloroplast genomes of the haptophyte Chrysochromulina tobin contain unique repeat structures and gene profiles.</title>
        <authorList>
            <person name="Hovde B.T."/>
            <person name="Starkenburg S.R."/>
            <person name="Hunsperger H.M."/>
            <person name="Mercer L.D."/>
            <person name="Deodato C.R."/>
            <person name="Jha R.K."/>
            <person name="Chertkov O."/>
            <person name="Monnat R.J.Jr."/>
            <person name="Cattolico R.A."/>
        </authorList>
    </citation>
    <scope>NUCLEOTIDE SEQUENCE</scope>
    <source>
        <strain evidence="10">CCMP291</strain>
    </source>
</reference>
<dbReference type="HAMAP" id="MF_01331_B">
    <property type="entry name" value="Ribosomal_uL22_B"/>
    <property type="match status" value="1"/>
</dbReference>
<dbReference type="GO" id="GO:0019843">
    <property type="term" value="F:rRNA binding"/>
    <property type="evidence" value="ECO:0007669"/>
    <property type="project" value="UniProtKB-UniRule"/>
</dbReference>
<comment type="similarity">
    <text evidence="1 7 8">Belongs to the universal ribosomal protein uL22 family.</text>
</comment>
<evidence type="ECO:0000313" key="10">
    <source>
        <dbReference type="EMBL" id="AHY04328.1"/>
    </source>
</evidence>
<comment type="function">
    <text evidence="7 9">This protein binds specifically to 23S rRNA.</text>
</comment>
<evidence type="ECO:0000256" key="1">
    <source>
        <dbReference type="ARBA" id="ARBA00009451"/>
    </source>
</evidence>
<evidence type="ECO:0000256" key="9">
    <source>
        <dbReference type="RuleBase" id="RU004009"/>
    </source>
</evidence>
<dbReference type="CDD" id="cd00336">
    <property type="entry name" value="Ribosomal_L22"/>
    <property type="match status" value="1"/>
</dbReference>
<protein>
    <recommendedName>
        <fullName evidence="6 7">Large ribosomal subunit protein uL22c</fullName>
    </recommendedName>
</protein>